<protein>
    <submittedName>
        <fullName evidence="2">Uncharacterized protein</fullName>
    </submittedName>
</protein>
<accession>A0ABQ7R0B6</accession>
<feature type="chain" id="PRO_5046418244" evidence="1">
    <location>
        <begin position="22"/>
        <end position="797"/>
    </location>
</feature>
<evidence type="ECO:0000256" key="1">
    <source>
        <dbReference type="SAM" id="SignalP"/>
    </source>
</evidence>
<reference evidence="2 3" key="1">
    <citation type="submission" date="2021-06" db="EMBL/GenBank/DDBJ databases">
        <title>A haploid diamondback moth (Plutella xylostella L.) genome assembly resolves 31 chromosomes and identifies a diamide resistance mutation.</title>
        <authorList>
            <person name="Ward C.M."/>
            <person name="Perry K.D."/>
            <person name="Baker G."/>
            <person name="Powis K."/>
            <person name="Heckel D.G."/>
            <person name="Baxter S.W."/>
        </authorList>
    </citation>
    <scope>NUCLEOTIDE SEQUENCE [LARGE SCALE GENOMIC DNA]</scope>
    <source>
        <strain evidence="2 3">LV</strain>
        <tissue evidence="2">Single pupa</tissue>
    </source>
</reference>
<proteinExistence type="predicted"/>
<dbReference type="EMBL" id="JAHIBW010000005">
    <property type="protein sequence ID" value="KAG7310735.1"/>
    <property type="molecule type" value="Genomic_DNA"/>
</dbReference>
<organism evidence="2 3">
    <name type="scientific">Plutella xylostella</name>
    <name type="common">Diamondback moth</name>
    <name type="synonym">Plutella maculipennis</name>
    <dbReference type="NCBI Taxonomy" id="51655"/>
    <lineage>
        <taxon>Eukaryota</taxon>
        <taxon>Metazoa</taxon>
        <taxon>Ecdysozoa</taxon>
        <taxon>Arthropoda</taxon>
        <taxon>Hexapoda</taxon>
        <taxon>Insecta</taxon>
        <taxon>Pterygota</taxon>
        <taxon>Neoptera</taxon>
        <taxon>Endopterygota</taxon>
        <taxon>Lepidoptera</taxon>
        <taxon>Glossata</taxon>
        <taxon>Ditrysia</taxon>
        <taxon>Yponomeutoidea</taxon>
        <taxon>Plutellidae</taxon>
        <taxon>Plutella</taxon>
    </lineage>
</organism>
<evidence type="ECO:0000313" key="3">
    <source>
        <dbReference type="Proteomes" id="UP000823941"/>
    </source>
</evidence>
<feature type="signal peptide" evidence="1">
    <location>
        <begin position="1"/>
        <end position="21"/>
    </location>
</feature>
<name>A0ABQ7R0B6_PLUXY</name>
<evidence type="ECO:0000313" key="2">
    <source>
        <dbReference type="EMBL" id="KAG7310735.1"/>
    </source>
</evidence>
<comment type="caution">
    <text evidence="2">The sequence shown here is derived from an EMBL/GenBank/DDBJ whole genome shotgun (WGS) entry which is preliminary data.</text>
</comment>
<keyword evidence="3" id="KW-1185">Reference proteome</keyword>
<keyword evidence="1" id="KW-0732">Signal</keyword>
<dbReference type="Proteomes" id="UP000823941">
    <property type="component" value="Chromosome 5"/>
</dbReference>
<gene>
    <name evidence="2" type="ORF">JYU34_003544</name>
</gene>
<sequence>MSVFIYLFSALLVNVPLPCLAQTNAKSVLAPLLKDCYSDPWLVNRNHLPPMTLSVLLDIVRTIEDHPGTIGDMRQISTGIVHLFRQDGIVYAPLAASTQNIVPYSPTGFPAFKNRLLLTKLIPNNQFNLPNDNISSEQKCSLHHMISSSLYLHSRGDEEWTCDRLTSSDGSARLTQYQKGQDIEIFDINGTVDILGRQIMGISRCPIETGVVSTPWGDVSMGPVITGISSGLEEQNVLVTDLVTVKSEFSSNTFVVNNRYASTIAGDIAEAAISQGTSLHSYTVGASGGWNSTSPRTHYFVPRNNDLELTDAEIRGGLDGLILSELAAAYVEKFPELKLSQLLDMYYSNGGVLHETRFRACNRKVLVPDVAARQTLIDRSLGPAIALYHVSSLAATVSLAGIHSFVNQTVDAFHSYIPQNINDAVCKSTKDEVVRPKINLILITEPTVARRPHISYIVDQIEVGKFGSSVTLMHSGTGEVLIEKTFSPSYFYQEFAKLNLVQSGQISLVKVLEAVQLLAIRNLDADHSAHYCGGNATVALILTDLIPLSAEERSQAISQAQNLQRWVPDLKLVFAINSASEDNVAPMVADPGDIIPVHLSAPDAISGLSTVTEYLRVVPRRIVNPLCGNQWLNENSGTVGFDEFVDANGINLYRIASNYFYENNPARLVRIQSTDLGPVSVCYSRSNPFPRRNRTTGSPPGDVVCQSAANSGEVEISLLGACDGASSIRECPPVYITVSSTTIPVEPQCKETGCRYPNDVKYTVIAHELGCFSRGSLSYINTVLPWIAILLALTTSV</sequence>